<evidence type="ECO:0000313" key="2">
    <source>
        <dbReference type="Proteomes" id="UP000276133"/>
    </source>
</evidence>
<sequence length="89" mass="10699">MEKLKLSNLTWIMPMDKSSKGDFRNVKNKRIFNFFFNFEYGSLKTWLPSPNDCIISTEYITSIMKKQRFSFKIIAKINKVYQKFCYCTI</sequence>
<keyword evidence="2" id="KW-1185">Reference proteome</keyword>
<dbReference type="AlphaFoldDB" id="A0A3M7PBG4"/>
<dbReference type="Proteomes" id="UP000276133">
    <property type="component" value="Unassembled WGS sequence"/>
</dbReference>
<accession>A0A3M7PBG4</accession>
<comment type="caution">
    <text evidence="1">The sequence shown here is derived from an EMBL/GenBank/DDBJ whole genome shotgun (WGS) entry which is preliminary data.</text>
</comment>
<protein>
    <submittedName>
        <fullName evidence="1">Uncharacterized protein</fullName>
    </submittedName>
</protein>
<proteinExistence type="predicted"/>
<organism evidence="1 2">
    <name type="scientific">Brachionus plicatilis</name>
    <name type="common">Marine rotifer</name>
    <name type="synonym">Brachionus muelleri</name>
    <dbReference type="NCBI Taxonomy" id="10195"/>
    <lineage>
        <taxon>Eukaryota</taxon>
        <taxon>Metazoa</taxon>
        <taxon>Spiralia</taxon>
        <taxon>Gnathifera</taxon>
        <taxon>Rotifera</taxon>
        <taxon>Eurotatoria</taxon>
        <taxon>Monogononta</taxon>
        <taxon>Pseudotrocha</taxon>
        <taxon>Ploima</taxon>
        <taxon>Brachionidae</taxon>
        <taxon>Brachionus</taxon>
    </lineage>
</organism>
<name>A0A3M7PBG4_BRAPC</name>
<reference evidence="1 2" key="1">
    <citation type="journal article" date="2018" name="Sci. Rep.">
        <title>Genomic signatures of local adaptation to the degree of environmental predictability in rotifers.</title>
        <authorList>
            <person name="Franch-Gras L."/>
            <person name="Hahn C."/>
            <person name="Garcia-Roger E.M."/>
            <person name="Carmona M.J."/>
            <person name="Serra M."/>
            <person name="Gomez A."/>
        </authorList>
    </citation>
    <scope>NUCLEOTIDE SEQUENCE [LARGE SCALE GENOMIC DNA]</scope>
    <source>
        <strain evidence="1">HYR1</strain>
    </source>
</reference>
<dbReference type="EMBL" id="REGN01012312">
    <property type="protein sequence ID" value="RMZ96054.1"/>
    <property type="molecule type" value="Genomic_DNA"/>
</dbReference>
<gene>
    <name evidence="1" type="ORF">BpHYR1_005203</name>
</gene>
<evidence type="ECO:0000313" key="1">
    <source>
        <dbReference type="EMBL" id="RMZ96054.1"/>
    </source>
</evidence>